<evidence type="ECO:0000256" key="2">
    <source>
        <dbReference type="ARBA" id="ARBA00022603"/>
    </source>
</evidence>
<dbReference type="InterPro" id="IPR017985">
    <property type="entry name" value="MeTrfase_CN4_CS"/>
</dbReference>
<dbReference type="InterPro" id="IPR001091">
    <property type="entry name" value="RM_Methyltransferase"/>
</dbReference>
<dbReference type="RefSeq" id="WP_345702923.1">
    <property type="nucleotide sequence ID" value="NZ_BAABJP010000015.1"/>
</dbReference>
<sequence>MSGAAGDAPRRQFLCGDAVKRLRGLPEASIDCVITSPPYWAQRDYGVAGQIGAEPTVQGWVTELVGVAAELRRVLKPGGALWLNIGDGYSRHPREGAPRKSLLLGPQRLAVALQEDGWLVRNNVIWAKRNAMPSSVTDRLSCSHETILLLTQQPTYYFDLDAIRVPATTPRHSGRATQRAVYPPPAAAPQLHGSPRIDLNRGLASLKAAGQESHPLGKNPGDAWLLPTAAYRGAHFAVFPLDLVRRPLLATCPERLCTGCGVPWRRAQQRVNGRLLASGPLRAGCDCGGDWRPGIVLDPFMGAGTVALVAEQERRDWLGIELNPAYVELAQARLAQARGHP</sequence>
<dbReference type="PROSITE" id="PS00093">
    <property type="entry name" value="N4_MTASE"/>
    <property type="match status" value="1"/>
</dbReference>
<keyword evidence="12" id="KW-1185">Reference proteome</keyword>
<evidence type="ECO:0000256" key="1">
    <source>
        <dbReference type="ARBA" id="ARBA00010203"/>
    </source>
</evidence>
<dbReference type="Proteomes" id="UP001428817">
    <property type="component" value="Unassembled WGS sequence"/>
</dbReference>
<dbReference type="EMBL" id="BAABJP010000015">
    <property type="protein sequence ID" value="GAA5158240.1"/>
    <property type="molecule type" value="Genomic_DNA"/>
</dbReference>
<dbReference type="EC" id="2.1.1.-" evidence="8"/>
<evidence type="ECO:0000259" key="10">
    <source>
        <dbReference type="Pfam" id="PF01555"/>
    </source>
</evidence>
<evidence type="ECO:0000256" key="5">
    <source>
        <dbReference type="ARBA" id="ARBA00022747"/>
    </source>
</evidence>
<evidence type="ECO:0000256" key="9">
    <source>
        <dbReference type="SAM" id="MobiDB-lite"/>
    </source>
</evidence>
<evidence type="ECO:0000256" key="8">
    <source>
        <dbReference type="RuleBase" id="RU362026"/>
    </source>
</evidence>
<evidence type="ECO:0000256" key="7">
    <source>
        <dbReference type="ARBA" id="ARBA00049120"/>
    </source>
</evidence>
<dbReference type="Gene3D" id="3.40.50.150">
    <property type="entry name" value="Vaccinia Virus protein VP39"/>
    <property type="match status" value="1"/>
</dbReference>
<comment type="caution">
    <text evidence="11">The sequence shown here is derived from an EMBL/GenBank/DDBJ whole genome shotgun (WGS) entry which is preliminary data.</text>
</comment>
<evidence type="ECO:0000256" key="4">
    <source>
        <dbReference type="ARBA" id="ARBA00022691"/>
    </source>
</evidence>
<keyword evidence="4" id="KW-0949">S-adenosyl-L-methionine</keyword>
<gene>
    <name evidence="11" type="ORF">GCM10023321_37770</name>
</gene>
<feature type="region of interest" description="Disordered" evidence="9">
    <location>
        <begin position="170"/>
        <end position="194"/>
    </location>
</feature>
<keyword evidence="2" id="KW-0489">Methyltransferase</keyword>
<dbReference type="InterPro" id="IPR029063">
    <property type="entry name" value="SAM-dependent_MTases_sf"/>
</dbReference>
<protein>
    <recommendedName>
        <fullName evidence="8">Methyltransferase</fullName>
        <ecNumber evidence="8">2.1.1.-</ecNumber>
    </recommendedName>
</protein>
<dbReference type="SUPFAM" id="SSF53335">
    <property type="entry name" value="S-adenosyl-L-methionine-dependent methyltransferases"/>
    <property type="match status" value="1"/>
</dbReference>
<dbReference type="Pfam" id="PF01555">
    <property type="entry name" value="N6_N4_Mtase"/>
    <property type="match status" value="1"/>
</dbReference>
<dbReference type="PRINTS" id="PR00508">
    <property type="entry name" value="S21N4MTFRASE"/>
</dbReference>
<dbReference type="InterPro" id="IPR002941">
    <property type="entry name" value="DNA_methylase_N4/N6"/>
</dbReference>
<evidence type="ECO:0000313" key="11">
    <source>
        <dbReference type="EMBL" id="GAA5158240.1"/>
    </source>
</evidence>
<accession>A0ABP9Q847</accession>
<evidence type="ECO:0000313" key="12">
    <source>
        <dbReference type="Proteomes" id="UP001428817"/>
    </source>
</evidence>
<evidence type="ECO:0000256" key="3">
    <source>
        <dbReference type="ARBA" id="ARBA00022679"/>
    </source>
</evidence>
<keyword evidence="6" id="KW-0238">DNA-binding</keyword>
<feature type="domain" description="DNA methylase N-4/N-6" evidence="10">
    <location>
        <begin position="30"/>
        <end position="331"/>
    </location>
</feature>
<name>A0ABP9Q847_9PSEU</name>
<reference evidence="12" key="1">
    <citation type="journal article" date="2019" name="Int. J. Syst. Evol. Microbiol.">
        <title>The Global Catalogue of Microorganisms (GCM) 10K type strain sequencing project: providing services to taxonomists for standard genome sequencing and annotation.</title>
        <authorList>
            <consortium name="The Broad Institute Genomics Platform"/>
            <consortium name="The Broad Institute Genome Sequencing Center for Infectious Disease"/>
            <person name="Wu L."/>
            <person name="Ma J."/>
        </authorList>
    </citation>
    <scope>NUCLEOTIDE SEQUENCE [LARGE SCALE GENOMIC DNA]</scope>
    <source>
        <strain evidence="12">JCM 18303</strain>
    </source>
</reference>
<proteinExistence type="inferred from homology"/>
<comment type="catalytic activity">
    <reaction evidence="7">
        <text>a 2'-deoxycytidine in DNA + S-adenosyl-L-methionine = an N(4)-methyl-2'-deoxycytidine in DNA + S-adenosyl-L-homocysteine + H(+)</text>
        <dbReference type="Rhea" id="RHEA:16857"/>
        <dbReference type="Rhea" id="RHEA-COMP:11369"/>
        <dbReference type="Rhea" id="RHEA-COMP:13674"/>
        <dbReference type="ChEBI" id="CHEBI:15378"/>
        <dbReference type="ChEBI" id="CHEBI:57856"/>
        <dbReference type="ChEBI" id="CHEBI:59789"/>
        <dbReference type="ChEBI" id="CHEBI:85452"/>
        <dbReference type="ChEBI" id="CHEBI:137933"/>
        <dbReference type="EC" id="2.1.1.113"/>
    </reaction>
</comment>
<comment type="similarity">
    <text evidence="1">Belongs to the N(4)/N(6)-methyltransferase family. N(4) subfamily.</text>
</comment>
<keyword evidence="3" id="KW-0808">Transferase</keyword>
<keyword evidence="5" id="KW-0680">Restriction system</keyword>
<organism evidence="11 12">
    <name type="scientific">Pseudonocardia eucalypti</name>
    <dbReference type="NCBI Taxonomy" id="648755"/>
    <lineage>
        <taxon>Bacteria</taxon>
        <taxon>Bacillati</taxon>
        <taxon>Actinomycetota</taxon>
        <taxon>Actinomycetes</taxon>
        <taxon>Pseudonocardiales</taxon>
        <taxon>Pseudonocardiaceae</taxon>
        <taxon>Pseudonocardia</taxon>
    </lineage>
</organism>
<evidence type="ECO:0000256" key="6">
    <source>
        <dbReference type="ARBA" id="ARBA00023125"/>
    </source>
</evidence>